<organism evidence="2 3">
    <name type="scientific">Bionectria ochroleuca</name>
    <name type="common">Gliocladium roseum</name>
    <dbReference type="NCBI Taxonomy" id="29856"/>
    <lineage>
        <taxon>Eukaryota</taxon>
        <taxon>Fungi</taxon>
        <taxon>Dikarya</taxon>
        <taxon>Ascomycota</taxon>
        <taxon>Pezizomycotina</taxon>
        <taxon>Sordariomycetes</taxon>
        <taxon>Hypocreomycetidae</taxon>
        <taxon>Hypocreales</taxon>
        <taxon>Bionectriaceae</taxon>
        <taxon>Clonostachys</taxon>
    </lineage>
</organism>
<dbReference type="EMBL" id="CABFNS010000622">
    <property type="protein sequence ID" value="VUC22513.1"/>
    <property type="molecule type" value="Genomic_DNA"/>
</dbReference>
<keyword evidence="1" id="KW-0472">Membrane</keyword>
<proteinExistence type="predicted"/>
<dbReference type="Proteomes" id="UP000766486">
    <property type="component" value="Unassembled WGS sequence"/>
</dbReference>
<evidence type="ECO:0008006" key="4">
    <source>
        <dbReference type="Google" id="ProtNLM"/>
    </source>
</evidence>
<feature type="transmembrane region" description="Helical" evidence="1">
    <location>
        <begin position="248"/>
        <end position="266"/>
    </location>
</feature>
<dbReference type="InterPro" id="IPR040632">
    <property type="entry name" value="Sulfotransfer_4"/>
</dbReference>
<evidence type="ECO:0000256" key="1">
    <source>
        <dbReference type="SAM" id="Phobius"/>
    </source>
</evidence>
<evidence type="ECO:0000313" key="3">
    <source>
        <dbReference type="Proteomes" id="UP000766486"/>
    </source>
</evidence>
<reference evidence="2 3" key="1">
    <citation type="submission" date="2019-06" db="EMBL/GenBank/DDBJ databases">
        <authorList>
            <person name="Broberg M."/>
        </authorList>
    </citation>
    <scope>NUCLEOTIDE SEQUENCE [LARGE SCALE GENOMIC DNA]</scope>
</reference>
<evidence type="ECO:0000313" key="2">
    <source>
        <dbReference type="EMBL" id="VUC22513.1"/>
    </source>
</evidence>
<dbReference type="PANTHER" id="PTHR36978:SF4">
    <property type="entry name" value="P-LOOP CONTAINING NUCLEOSIDE TRIPHOSPHATE HYDROLASE PROTEIN"/>
    <property type="match status" value="1"/>
</dbReference>
<sequence length="267" mass="30255">MSSSRTTPASDGVLIIHVALFRMATGSLAEAYRILGYKVHHGTSDIAWGIPWKAIEHAAESTWPSVAPEISPPRPLLTRKDWDEAWGYEYEVVTEMAAPFATQLIKAYPKAKVVIVQRDFETWWPSFASELLDPLFSPLGIFATFVAGRIMGIRSGQTMRKVHFGFFNAKDRAEIEKNGREAYDRYFNEIRALVPSERRLEYRMGDGWEPLCKFLGKEVPDSPFPYQNVRKQHSESLASQRLALFGRALLKISAWAVVPLIYGFIIA</sequence>
<protein>
    <recommendedName>
        <fullName evidence="4">Efflux pump antibiotic resistance protein</fullName>
    </recommendedName>
</protein>
<dbReference type="SUPFAM" id="SSF52540">
    <property type="entry name" value="P-loop containing nucleoside triphosphate hydrolases"/>
    <property type="match status" value="1"/>
</dbReference>
<accession>A0ABY6TWR8</accession>
<keyword evidence="3" id="KW-1185">Reference proteome</keyword>
<comment type="caution">
    <text evidence="2">The sequence shown here is derived from an EMBL/GenBank/DDBJ whole genome shotgun (WGS) entry which is preliminary data.</text>
</comment>
<name>A0ABY6TWR8_BIOOC</name>
<feature type="transmembrane region" description="Helical" evidence="1">
    <location>
        <begin position="135"/>
        <end position="152"/>
    </location>
</feature>
<keyword evidence="1" id="KW-0812">Transmembrane</keyword>
<dbReference type="InterPro" id="IPR027417">
    <property type="entry name" value="P-loop_NTPase"/>
</dbReference>
<gene>
    <name evidence="2" type="ORF">CLO192961_LOCUS87961</name>
</gene>
<keyword evidence="1" id="KW-1133">Transmembrane helix</keyword>
<dbReference type="Pfam" id="PF17784">
    <property type="entry name" value="Sulfotransfer_4"/>
    <property type="match status" value="1"/>
</dbReference>
<dbReference type="PANTHER" id="PTHR36978">
    <property type="entry name" value="P-LOOP CONTAINING NUCLEOTIDE TRIPHOSPHATE HYDROLASE"/>
    <property type="match status" value="1"/>
</dbReference>
<dbReference type="Gene3D" id="3.40.50.300">
    <property type="entry name" value="P-loop containing nucleotide triphosphate hydrolases"/>
    <property type="match status" value="1"/>
</dbReference>